<dbReference type="Pfam" id="PF07165">
    <property type="entry name" value="DUF1397"/>
    <property type="match status" value="1"/>
</dbReference>
<reference evidence="3" key="1">
    <citation type="submission" date="2025-08" db="UniProtKB">
        <authorList>
            <consortium name="RefSeq"/>
        </authorList>
    </citation>
    <scope>IDENTIFICATION</scope>
    <source>
        <tissue evidence="3">Muscle</tissue>
    </source>
</reference>
<gene>
    <name evidence="3" type="primary">LOC106458797</name>
</gene>
<keyword evidence="1" id="KW-0732">Signal</keyword>
<evidence type="ECO:0000256" key="1">
    <source>
        <dbReference type="SAM" id="SignalP"/>
    </source>
</evidence>
<dbReference type="InterPro" id="IPR009832">
    <property type="entry name" value="DUF1397"/>
</dbReference>
<feature type="signal peptide" evidence="1">
    <location>
        <begin position="1"/>
        <end position="19"/>
    </location>
</feature>
<evidence type="ECO:0000313" key="3">
    <source>
        <dbReference type="RefSeq" id="XP_013773799.2"/>
    </source>
</evidence>
<evidence type="ECO:0000313" key="2">
    <source>
        <dbReference type="Proteomes" id="UP000694941"/>
    </source>
</evidence>
<dbReference type="Proteomes" id="UP000694941">
    <property type="component" value="Unplaced"/>
</dbReference>
<protein>
    <submittedName>
        <fullName evidence="3">Uncharacterized protein LOC106458797</fullName>
    </submittedName>
</protein>
<organism evidence="2 3">
    <name type="scientific">Limulus polyphemus</name>
    <name type="common">Atlantic horseshoe crab</name>
    <dbReference type="NCBI Taxonomy" id="6850"/>
    <lineage>
        <taxon>Eukaryota</taxon>
        <taxon>Metazoa</taxon>
        <taxon>Ecdysozoa</taxon>
        <taxon>Arthropoda</taxon>
        <taxon>Chelicerata</taxon>
        <taxon>Merostomata</taxon>
        <taxon>Xiphosura</taxon>
        <taxon>Limulidae</taxon>
        <taxon>Limulus</taxon>
    </lineage>
</organism>
<accession>A0ABM1B327</accession>
<proteinExistence type="predicted"/>
<name>A0ABM1B327_LIMPO</name>
<dbReference type="GeneID" id="106458797"/>
<keyword evidence="2" id="KW-1185">Reference proteome</keyword>
<sequence length="204" mass="22778">MAIVYIIFMFLAITSLSVCHPAGDVFQGCDDQGEAERLKELVQCKKKQYSDFDKIERLLGSAAVSRDFSIVCNSMEKDSNCTDDYATLKCLPEQLKYSFQSADEALKKAVNYMCENNYANLAKFIDGGAPSCYTKGNGSNFADGCFEDLNAGSMFGNQLFCAIADSLSKCLKNKLGRCTQDVRDVFEGYIFIYKQELRCEEKAK</sequence>
<feature type="chain" id="PRO_5046884569" evidence="1">
    <location>
        <begin position="20"/>
        <end position="204"/>
    </location>
</feature>
<dbReference type="RefSeq" id="XP_013773799.2">
    <property type="nucleotide sequence ID" value="XM_013918345.2"/>
</dbReference>